<dbReference type="InterPro" id="IPR052929">
    <property type="entry name" value="RNase_H-like_EbsB-rel"/>
</dbReference>
<evidence type="ECO:0000313" key="1">
    <source>
        <dbReference type="EMBL" id="KAH6755443.1"/>
    </source>
</evidence>
<dbReference type="PANTHER" id="PTHR47074">
    <property type="entry name" value="BNAC02G40300D PROTEIN"/>
    <property type="match status" value="1"/>
</dbReference>
<evidence type="ECO:0008006" key="3">
    <source>
        <dbReference type="Google" id="ProtNLM"/>
    </source>
</evidence>
<dbReference type="EMBL" id="SDAM02029605">
    <property type="protein sequence ID" value="KAH6755443.1"/>
    <property type="molecule type" value="Genomic_DNA"/>
</dbReference>
<protein>
    <recommendedName>
        <fullName evidence="3">RNase H type-1 domain-containing protein</fullName>
    </recommendedName>
</protein>
<proteinExistence type="predicted"/>
<gene>
    <name evidence="1" type="ORF">C2S53_013001</name>
</gene>
<accession>A0AAD4IM84</accession>
<keyword evidence="2" id="KW-1185">Reference proteome</keyword>
<dbReference type="Proteomes" id="UP001190926">
    <property type="component" value="Unassembled WGS sequence"/>
</dbReference>
<dbReference type="AlphaFoldDB" id="A0AAD4IM84"/>
<evidence type="ECO:0000313" key="2">
    <source>
        <dbReference type="Proteomes" id="UP001190926"/>
    </source>
</evidence>
<name>A0AAD4IM84_PERFH</name>
<sequence length="182" mass="20140">MEFIALPMNLKAHHVPMVGICEHDKEGPQIQFSIETSKGYLESVKEARLALRVANSIGVKVGERKWIPPVQGVFRLDVDASVNEQAQAFDVGAVEGLVPFVIYSDSLLAIRLLSDGAAEGSYIAQDLPILVDVINNGFISDFCHMYREANIVAHTLARYGASCDNIIIWNLNYPHSLRDMVE</sequence>
<dbReference type="PANTHER" id="PTHR47074:SF48">
    <property type="entry name" value="POLYNUCLEOTIDYL TRANSFERASE, RIBONUCLEASE H-LIKE SUPERFAMILY PROTEIN"/>
    <property type="match status" value="1"/>
</dbReference>
<reference evidence="1 2" key="1">
    <citation type="journal article" date="2021" name="Nat. Commun.">
        <title>Incipient diploidization of the medicinal plant Perilla within 10,000 years.</title>
        <authorList>
            <person name="Zhang Y."/>
            <person name="Shen Q."/>
            <person name="Leng L."/>
            <person name="Zhang D."/>
            <person name="Chen S."/>
            <person name="Shi Y."/>
            <person name="Ning Z."/>
            <person name="Chen S."/>
        </authorList>
    </citation>
    <scope>NUCLEOTIDE SEQUENCE [LARGE SCALE GENOMIC DNA]</scope>
    <source>
        <strain evidence="2">cv. PC099</strain>
    </source>
</reference>
<organism evidence="1 2">
    <name type="scientific">Perilla frutescens var. hirtella</name>
    <name type="common">Perilla citriodora</name>
    <name type="synonym">Perilla setoyensis</name>
    <dbReference type="NCBI Taxonomy" id="608512"/>
    <lineage>
        <taxon>Eukaryota</taxon>
        <taxon>Viridiplantae</taxon>
        <taxon>Streptophyta</taxon>
        <taxon>Embryophyta</taxon>
        <taxon>Tracheophyta</taxon>
        <taxon>Spermatophyta</taxon>
        <taxon>Magnoliopsida</taxon>
        <taxon>eudicotyledons</taxon>
        <taxon>Gunneridae</taxon>
        <taxon>Pentapetalae</taxon>
        <taxon>asterids</taxon>
        <taxon>lamiids</taxon>
        <taxon>Lamiales</taxon>
        <taxon>Lamiaceae</taxon>
        <taxon>Nepetoideae</taxon>
        <taxon>Elsholtzieae</taxon>
        <taxon>Perilla</taxon>
    </lineage>
</organism>
<comment type="caution">
    <text evidence="1">The sequence shown here is derived from an EMBL/GenBank/DDBJ whole genome shotgun (WGS) entry which is preliminary data.</text>
</comment>